<accession>A0ABX1W419</accession>
<feature type="transmembrane region" description="Helical" evidence="1">
    <location>
        <begin position="150"/>
        <end position="173"/>
    </location>
</feature>
<sequence>MSTRTQLQAATDAYVQHNFDPRYKRRVDSLNNVITEQLGDLSDRYILSPLATKKDLVDQKLQLQLQNQLSKNSSGAINKEIDRLNTKFDALVPHEAATQALESAIDIASKEYLEVLQKYNQASMESNFSTQLRLVEIAEPGSAQPSKKMLLVIISGVVSFVFCVAVLFILFFFDYSVKMLMNWPIGPERRY</sequence>
<reference evidence="2 3" key="1">
    <citation type="submission" date="2020-05" db="EMBL/GenBank/DDBJ databases">
        <authorList>
            <person name="Khan S.A."/>
            <person name="Jeon C.O."/>
            <person name="Chun B.H."/>
        </authorList>
    </citation>
    <scope>NUCLEOTIDE SEQUENCE [LARGE SCALE GENOMIC DNA]</scope>
    <source>
        <strain evidence="2 3">S1162</strain>
    </source>
</reference>
<dbReference type="EMBL" id="JABFCR010000008">
    <property type="protein sequence ID" value="NNU33331.1"/>
    <property type="molecule type" value="Genomic_DNA"/>
</dbReference>
<keyword evidence="1" id="KW-0812">Transmembrane</keyword>
<name>A0ABX1W419_9SPHI</name>
<keyword evidence="1" id="KW-1133">Transmembrane helix</keyword>
<keyword evidence="3" id="KW-1185">Reference proteome</keyword>
<organism evidence="2 3">
    <name type="scientific">Mucilaginibacter humi</name>
    <dbReference type="NCBI Taxonomy" id="2732510"/>
    <lineage>
        <taxon>Bacteria</taxon>
        <taxon>Pseudomonadati</taxon>
        <taxon>Bacteroidota</taxon>
        <taxon>Sphingobacteriia</taxon>
        <taxon>Sphingobacteriales</taxon>
        <taxon>Sphingobacteriaceae</taxon>
        <taxon>Mucilaginibacter</taxon>
    </lineage>
</organism>
<keyword evidence="1" id="KW-0472">Membrane</keyword>
<comment type="caution">
    <text evidence="2">The sequence shown here is derived from an EMBL/GenBank/DDBJ whole genome shotgun (WGS) entry which is preliminary data.</text>
</comment>
<gene>
    <name evidence="2" type="ORF">HK413_02630</name>
</gene>
<dbReference type="Proteomes" id="UP000566071">
    <property type="component" value="Unassembled WGS sequence"/>
</dbReference>
<evidence type="ECO:0000313" key="3">
    <source>
        <dbReference type="Proteomes" id="UP000566071"/>
    </source>
</evidence>
<protein>
    <recommendedName>
        <fullName evidence="4">Tyrosine kinase G-rich domain-containing protein</fullName>
    </recommendedName>
</protein>
<proteinExistence type="predicted"/>
<evidence type="ECO:0000313" key="2">
    <source>
        <dbReference type="EMBL" id="NNU33331.1"/>
    </source>
</evidence>
<evidence type="ECO:0000256" key="1">
    <source>
        <dbReference type="SAM" id="Phobius"/>
    </source>
</evidence>
<evidence type="ECO:0008006" key="4">
    <source>
        <dbReference type="Google" id="ProtNLM"/>
    </source>
</evidence>